<keyword evidence="5" id="KW-1185">Reference proteome</keyword>
<dbReference type="EMBL" id="VJMJ01000159">
    <property type="protein sequence ID" value="KAF0729879.1"/>
    <property type="molecule type" value="Genomic_DNA"/>
</dbReference>
<dbReference type="AlphaFoldDB" id="A0A6G0WR28"/>
<proteinExistence type="inferred from homology"/>
<dbReference type="PROSITE" id="PS01036">
    <property type="entry name" value="HSP70_3"/>
    <property type="match status" value="1"/>
</dbReference>
<dbReference type="PANTHER" id="PTHR19375">
    <property type="entry name" value="HEAT SHOCK PROTEIN 70KDA"/>
    <property type="match status" value="1"/>
</dbReference>
<gene>
    <name evidence="4" type="ORF">Ae201684_012521</name>
</gene>
<dbReference type="FunFam" id="3.30.30.30:FF:000001">
    <property type="entry name" value="heat shock 70 kDa protein-like"/>
    <property type="match status" value="1"/>
</dbReference>
<sequence>MVNVSVGIYLGTMFSSVGVWENDQVTIIANDQGFHTTPSFVAFTDSEYLVGDVAKSQLATNPVNTIFDVKRLIGRKFSDPVVQEGIKHWLFKVLPDADDNPQIVVDFKGETKTFTPEDIASIILAEMKAMAEASLGSEVKNAVMAVPAYFDDSQRRAIKSAGALAGLNILRVISEPTAACIAYGLDMKPGDRYVLVFDLGGGTLDVSMIWIEEGIYEVMATGGDLHLGGDAIDDRLVDHFVAEIKDKLLTACERAKHTLSIATEASIEINSLVDGIDFRSTITRAHFEDLCSDLFLKMIEMMEKVLGDSKLSKSQVDGVVMVGGSTRIPKVQQLVTEFFDGKELLTTFKPDKVVVTALEFIRSIFSQDEPYICDLPMAVLSLGIETMGGVMSTLIHPYTDDQTDVVIRVYEGVRSLTHGNKLLGSFCLDGIPPMPRGVPQIAVTIDFDAKYTLTVSVFENLSGREGKWIIPFDSTRYNVEYVWRVEEEGEKYQADDDAEKQRIEATNALVAYAYNLRKFLNENEDAIDASIKSSLDNKLTLVESWLNHNEAATRDIIESEQLELKSFVRLAVDSANMLGNSQLVLDRIQSEDPSLPLLPPRISAPI</sequence>
<dbReference type="Gene3D" id="1.20.1270.10">
    <property type="match status" value="1"/>
</dbReference>
<accession>A0A6G0WR28</accession>
<dbReference type="Proteomes" id="UP000481153">
    <property type="component" value="Unassembled WGS sequence"/>
</dbReference>
<comment type="similarity">
    <text evidence="3">Belongs to the heat shock protein 70 family.</text>
</comment>
<organism evidence="4 5">
    <name type="scientific">Aphanomyces euteiches</name>
    <dbReference type="NCBI Taxonomy" id="100861"/>
    <lineage>
        <taxon>Eukaryota</taxon>
        <taxon>Sar</taxon>
        <taxon>Stramenopiles</taxon>
        <taxon>Oomycota</taxon>
        <taxon>Saprolegniomycetes</taxon>
        <taxon>Saprolegniales</taxon>
        <taxon>Verrucalvaceae</taxon>
        <taxon>Aphanomyces</taxon>
    </lineage>
</organism>
<dbReference type="SUPFAM" id="SSF53067">
    <property type="entry name" value="Actin-like ATPase domain"/>
    <property type="match status" value="2"/>
</dbReference>
<dbReference type="SUPFAM" id="SSF100934">
    <property type="entry name" value="Heat shock protein 70kD (HSP70), C-terminal subdomain"/>
    <property type="match status" value="1"/>
</dbReference>
<protein>
    <submittedName>
        <fullName evidence="4">Uncharacterized protein</fullName>
    </submittedName>
</protein>
<dbReference type="InterPro" id="IPR043129">
    <property type="entry name" value="ATPase_NBD"/>
</dbReference>
<evidence type="ECO:0000256" key="2">
    <source>
        <dbReference type="ARBA" id="ARBA00022840"/>
    </source>
</evidence>
<dbReference type="SUPFAM" id="SSF100920">
    <property type="entry name" value="Heat shock protein 70kD (HSP70), peptide-binding domain"/>
    <property type="match status" value="1"/>
</dbReference>
<comment type="caution">
    <text evidence="4">The sequence shown here is derived from an EMBL/GenBank/DDBJ whole genome shotgun (WGS) entry which is preliminary data.</text>
</comment>
<dbReference type="PROSITE" id="PS00329">
    <property type="entry name" value="HSP70_2"/>
    <property type="match status" value="1"/>
</dbReference>
<evidence type="ECO:0000256" key="3">
    <source>
        <dbReference type="RuleBase" id="RU003322"/>
    </source>
</evidence>
<name>A0A6G0WR28_9STRA</name>
<dbReference type="PRINTS" id="PR00301">
    <property type="entry name" value="HEATSHOCK70"/>
</dbReference>
<keyword evidence="1 3" id="KW-0547">Nucleotide-binding</keyword>
<reference evidence="4 5" key="1">
    <citation type="submission" date="2019-07" db="EMBL/GenBank/DDBJ databases">
        <title>Genomics analysis of Aphanomyces spp. identifies a new class of oomycete effector associated with host adaptation.</title>
        <authorList>
            <person name="Gaulin E."/>
        </authorList>
    </citation>
    <scope>NUCLEOTIDE SEQUENCE [LARGE SCALE GENOMIC DNA]</scope>
    <source>
        <strain evidence="4 5">ATCC 201684</strain>
    </source>
</reference>
<dbReference type="InterPro" id="IPR018181">
    <property type="entry name" value="Heat_shock_70_CS"/>
</dbReference>
<dbReference type="InterPro" id="IPR029048">
    <property type="entry name" value="HSP70_C_sf"/>
</dbReference>
<evidence type="ECO:0000313" key="4">
    <source>
        <dbReference type="EMBL" id="KAF0729879.1"/>
    </source>
</evidence>
<dbReference type="Gene3D" id="3.30.30.30">
    <property type="match status" value="1"/>
</dbReference>
<evidence type="ECO:0000256" key="1">
    <source>
        <dbReference type="ARBA" id="ARBA00022741"/>
    </source>
</evidence>
<keyword evidence="2 3" id="KW-0067">ATP-binding</keyword>
<dbReference type="VEuPathDB" id="FungiDB:AeMF1_005771"/>
<dbReference type="GO" id="GO:0140662">
    <property type="term" value="F:ATP-dependent protein folding chaperone"/>
    <property type="evidence" value="ECO:0007669"/>
    <property type="project" value="InterPro"/>
</dbReference>
<dbReference type="InterPro" id="IPR013126">
    <property type="entry name" value="Hsp_70_fam"/>
</dbReference>
<dbReference type="Gene3D" id="3.90.640.10">
    <property type="entry name" value="Actin, Chain A, domain 4"/>
    <property type="match status" value="1"/>
</dbReference>
<dbReference type="Pfam" id="PF00012">
    <property type="entry name" value="HSP70"/>
    <property type="match status" value="1"/>
</dbReference>
<dbReference type="FunFam" id="3.90.640.10:FF:000003">
    <property type="entry name" value="Molecular chaperone DnaK"/>
    <property type="match status" value="1"/>
</dbReference>
<dbReference type="Gene3D" id="2.60.34.10">
    <property type="entry name" value="Substrate Binding Domain Of DNAk, Chain A, domain 1"/>
    <property type="match status" value="1"/>
</dbReference>
<dbReference type="Gene3D" id="3.30.420.40">
    <property type="match status" value="2"/>
</dbReference>
<dbReference type="GO" id="GO:0005524">
    <property type="term" value="F:ATP binding"/>
    <property type="evidence" value="ECO:0007669"/>
    <property type="project" value="UniProtKB-KW"/>
</dbReference>
<evidence type="ECO:0000313" key="5">
    <source>
        <dbReference type="Proteomes" id="UP000481153"/>
    </source>
</evidence>
<dbReference type="InterPro" id="IPR029047">
    <property type="entry name" value="HSP70_peptide-bd_sf"/>
</dbReference>